<name>A0A1E3NRX8_9ASCO</name>
<accession>A0A1E3NRX8</accession>
<evidence type="ECO:0008006" key="4">
    <source>
        <dbReference type="Google" id="ProtNLM"/>
    </source>
</evidence>
<feature type="transmembrane region" description="Helical" evidence="1">
    <location>
        <begin position="198"/>
        <end position="216"/>
    </location>
</feature>
<evidence type="ECO:0000313" key="2">
    <source>
        <dbReference type="EMBL" id="ODQ48831.1"/>
    </source>
</evidence>
<keyword evidence="1" id="KW-0472">Membrane</keyword>
<dbReference type="PANTHER" id="PTHR37783:SF1">
    <property type="entry name" value="MEMBRANE PROTEIN, PUTATIVE (AFU_ORTHOLOGUE AFUA_1G04315)-RELATED"/>
    <property type="match status" value="1"/>
</dbReference>
<sequence length="270" mass="30911">MTADTADGRSNEPASGSSIILSKFNTVYRHSVLDILTYYAEIPTDPNPDNSPLTSQTPTDALNSNISQATASLGSSQNSNSISNVKLKNVDFDQVTICFKHPLIDMEMLRPIPFDSKCSSWTEVQQKLIEMAKIAARARSLSHLRVSGISYPTSPLNLAIIFCVLLLPFGYYWPSILYEHFFAKYLPFMLSVKPYHNYILYSTIAAHCTEFYFFFVPRLRRFRVPLDYALEWAVLVLLDGYASVRRFDRYVKMISPDDTYYDFTNNDYFL</sequence>
<evidence type="ECO:0000313" key="3">
    <source>
        <dbReference type="Proteomes" id="UP000094455"/>
    </source>
</evidence>
<dbReference type="PANTHER" id="PTHR37783">
    <property type="entry name" value="MEMBRANE PROTEIN, PUTATIVE (AFU_ORTHOLOGUE AFUA_1G04315)-RELATED"/>
    <property type="match status" value="1"/>
</dbReference>
<gene>
    <name evidence="2" type="ORF">PICMEDRAFT_70429</name>
</gene>
<dbReference type="GeneID" id="30180328"/>
<dbReference type="OrthoDB" id="5553410at2759"/>
<keyword evidence="3" id="KW-1185">Reference proteome</keyword>
<keyword evidence="1" id="KW-1133">Transmembrane helix</keyword>
<dbReference type="Proteomes" id="UP000094455">
    <property type="component" value="Unassembled WGS sequence"/>
</dbReference>
<reference evidence="2 3" key="1">
    <citation type="journal article" date="2016" name="Proc. Natl. Acad. Sci. U.S.A.">
        <title>Comparative genomics of biotechnologically important yeasts.</title>
        <authorList>
            <person name="Riley R."/>
            <person name="Haridas S."/>
            <person name="Wolfe K.H."/>
            <person name="Lopes M.R."/>
            <person name="Hittinger C.T."/>
            <person name="Goeker M."/>
            <person name="Salamov A.A."/>
            <person name="Wisecaver J.H."/>
            <person name="Long T.M."/>
            <person name="Calvey C.H."/>
            <person name="Aerts A.L."/>
            <person name="Barry K.W."/>
            <person name="Choi C."/>
            <person name="Clum A."/>
            <person name="Coughlan A.Y."/>
            <person name="Deshpande S."/>
            <person name="Douglass A.P."/>
            <person name="Hanson S.J."/>
            <person name="Klenk H.-P."/>
            <person name="LaButti K.M."/>
            <person name="Lapidus A."/>
            <person name="Lindquist E.A."/>
            <person name="Lipzen A.M."/>
            <person name="Meier-Kolthoff J.P."/>
            <person name="Ohm R.A."/>
            <person name="Otillar R.P."/>
            <person name="Pangilinan J.L."/>
            <person name="Peng Y."/>
            <person name="Rokas A."/>
            <person name="Rosa C.A."/>
            <person name="Scheuner C."/>
            <person name="Sibirny A.A."/>
            <person name="Slot J.C."/>
            <person name="Stielow J.B."/>
            <person name="Sun H."/>
            <person name="Kurtzman C.P."/>
            <person name="Blackwell M."/>
            <person name="Grigoriev I.V."/>
            <person name="Jeffries T.W."/>
        </authorList>
    </citation>
    <scope>NUCLEOTIDE SEQUENCE [LARGE SCALE GENOMIC DNA]</scope>
    <source>
        <strain evidence="2 3">NRRL Y-2026</strain>
    </source>
</reference>
<dbReference type="AlphaFoldDB" id="A0A1E3NRX8"/>
<organism evidence="2 3">
    <name type="scientific">Pichia membranifaciens NRRL Y-2026</name>
    <dbReference type="NCBI Taxonomy" id="763406"/>
    <lineage>
        <taxon>Eukaryota</taxon>
        <taxon>Fungi</taxon>
        <taxon>Dikarya</taxon>
        <taxon>Ascomycota</taxon>
        <taxon>Saccharomycotina</taxon>
        <taxon>Pichiomycetes</taxon>
        <taxon>Pichiales</taxon>
        <taxon>Pichiaceae</taxon>
        <taxon>Pichia</taxon>
    </lineage>
</organism>
<keyword evidence="1" id="KW-0812">Transmembrane</keyword>
<protein>
    <recommendedName>
        <fullName evidence="4">DUF2470 domain-containing protein</fullName>
    </recommendedName>
</protein>
<proteinExistence type="predicted"/>
<evidence type="ECO:0000256" key="1">
    <source>
        <dbReference type="SAM" id="Phobius"/>
    </source>
</evidence>
<dbReference type="EMBL" id="KV454001">
    <property type="protein sequence ID" value="ODQ48831.1"/>
    <property type="molecule type" value="Genomic_DNA"/>
</dbReference>
<dbReference type="RefSeq" id="XP_019019944.1">
    <property type="nucleotide sequence ID" value="XM_019163641.1"/>
</dbReference>
<feature type="transmembrane region" description="Helical" evidence="1">
    <location>
        <begin position="156"/>
        <end position="178"/>
    </location>
</feature>